<comment type="caution">
    <text evidence="2">The sequence shown here is derived from an EMBL/GenBank/DDBJ whole genome shotgun (WGS) entry which is preliminary data.</text>
</comment>
<keyword evidence="1" id="KW-0812">Transmembrane</keyword>
<dbReference type="OrthoDB" id="10512118at2759"/>
<accession>A0A0V1BCV9</accession>
<evidence type="ECO:0000256" key="1">
    <source>
        <dbReference type="SAM" id="Phobius"/>
    </source>
</evidence>
<reference evidence="2 3" key="1">
    <citation type="submission" date="2015-01" db="EMBL/GenBank/DDBJ databases">
        <title>Evolution of Trichinella species and genotypes.</title>
        <authorList>
            <person name="Korhonen P.K."/>
            <person name="Edoardo P."/>
            <person name="Giuseppe L.R."/>
            <person name="Gasser R.B."/>
        </authorList>
    </citation>
    <scope>NUCLEOTIDE SEQUENCE [LARGE SCALE GENOMIC DNA]</scope>
    <source>
        <strain evidence="2">ISS3</strain>
    </source>
</reference>
<sequence length="357" mass="41194">MDLADCQRFHYVREKEKDNSSCLSLGNPYKQEIISWLEYSFVSTALDTLPSMLILRIISIALILWFIVQIPVPLLFSTAEVVHIILKFEKRQHYGIVTLKIEMATSLNPQVEQMISTFLSYAPDLTKRQLSLGNPYKQEIISWLEYSFVSTALDTLPSMLILRVTGSIFHQQNRLILDHSRLNRMNITRSTCVIIVSNLVTWVSGKMKLQNVNENMLRKFTPLHKLKKDIFSMGIHINKKPPAGGNIHVSTALDTLPSILILRVTESFGINASILNNMNNTRPRYGNSICQKSENSRLNDGHFILAADLRRWTIRAFILHQRLEQLIRSEMCEMNYANIPHLNRIIRYGHSRMCQVR</sequence>
<keyword evidence="1" id="KW-1133">Transmembrane helix</keyword>
<evidence type="ECO:0000313" key="3">
    <source>
        <dbReference type="Proteomes" id="UP000054776"/>
    </source>
</evidence>
<proteinExistence type="predicted"/>
<name>A0A0V1BCV9_TRISP</name>
<keyword evidence="3" id="KW-1185">Reference proteome</keyword>
<evidence type="ECO:0000313" key="2">
    <source>
        <dbReference type="EMBL" id="KRY34802.1"/>
    </source>
</evidence>
<dbReference type="Proteomes" id="UP000054776">
    <property type="component" value="Unassembled WGS sequence"/>
</dbReference>
<protein>
    <submittedName>
        <fullName evidence="2">Uncharacterized protein</fullName>
    </submittedName>
</protein>
<keyword evidence="1" id="KW-0472">Membrane</keyword>
<organism evidence="2 3">
    <name type="scientific">Trichinella spiralis</name>
    <name type="common">Trichina worm</name>
    <dbReference type="NCBI Taxonomy" id="6334"/>
    <lineage>
        <taxon>Eukaryota</taxon>
        <taxon>Metazoa</taxon>
        <taxon>Ecdysozoa</taxon>
        <taxon>Nematoda</taxon>
        <taxon>Enoplea</taxon>
        <taxon>Dorylaimia</taxon>
        <taxon>Trichinellida</taxon>
        <taxon>Trichinellidae</taxon>
        <taxon>Trichinella</taxon>
    </lineage>
</organism>
<dbReference type="InParanoid" id="A0A0V1BCV9"/>
<dbReference type="EMBL" id="JYDH01000061">
    <property type="protein sequence ID" value="KRY34802.1"/>
    <property type="molecule type" value="Genomic_DNA"/>
</dbReference>
<dbReference type="AlphaFoldDB" id="A0A0V1BCV9"/>
<feature type="transmembrane region" description="Helical" evidence="1">
    <location>
        <begin position="53"/>
        <end position="76"/>
    </location>
</feature>
<gene>
    <name evidence="2" type="ORF">T01_11708</name>
</gene>